<dbReference type="STRING" id="1437425.CSEC_2121"/>
<dbReference type="Pfam" id="PF13847">
    <property type="entry name" value="Methyltransf_31"/>
    <property type="match status" value="1"/>
</dbReference>
<organism evidence="2 3">
    <name type="scientific">Candidatus Criblamydia sequanensis CRIB-18</name>
    <dbReference type="NCBI Taxonomy" id="1437425"/>
    <lineage>
        <taxon>Bacteria</taxon>
        <taxon>Pseudomonadati</taxon>
        <taxon>Chlamydiota</taxon>
        <taxon>Chlamydiia</taxon>
        <taxon>Parachlamydiales</taxon>
        <taxon>Candidatus Criblamydiaceae</taxon>
        <taxon>Candidatus Criblamydia</taxon>
    </lineage>
</organism>
<dbReference type="InterPro" id="IPR025714">
    <property type="entry name" value="Methyltranfer_dom"/>
</dbReference>
<dbReference type="EC" id="2.1.1.-" evidence="2"/>
<dbReference type="InterPro" id="IPR029063">
    <property type="entry name" value="SAM-dependent_MTases_sf"/>
</dbReference>
<evidence type="ECO:0000259" key="1">
    <source>
        <dbReference type="Pfam" id="PF13847"/>
    </source>
</evidence>
<accession>A0A090D096</accession>
<name>A0A090D096_9BACT</name>
<sequence>MFHNSEMQRRWAIAFLAPHLQKLSGNEKILDIGCGDGKITADVSRFVKEGEVLGIDPSLAMIEWGKKQFSSQEYPNLKFQLGGFLSPSLGSSFDLIYSTAALQHCTDQLSAFKNLASLLKPEGKLLVMIPAFNNAYLKKAIINVEKDSRWSPYFKDHKPRKFFSIEEAKKYILTTGFTPIRIENIETIDPFVDRQELLSFFMGTFPALVPKECALDFYNEWIDEYFRLLPEAFHDGIIEARFGRIEIEAIKL</sequence>
<dbReference type="RefSeq" id="WP_041018469.1">
    <property type="nucleotide sequence ID" value="NZ_CCEJ010000010.1"/>
</dbReference>
<dbReference type="SUPFAM" id="SSF53335">
    <property type="entry name" value="S-adenosyl-L-methionine-dependent methyltransferases"/>
    <property type="match status" value="1"/>
</dbReference>
<proteinExistence type="predicted"/>
<dbReference type="EMBL" id="CCEJ010000010">
    <property type="protein sequence ID" value="CDR34927.1"/>
    <property type="molecule type" value="Genomic_DNA"/>
</dbReference>
<feature type="domain" description="Methyltransferase" evidence="1">
    <location>
        <begin position="25"/>
        <end position="131"/>
    </location>
</feature>
<evidence type="ECO:0000313" key="2">
    <source>
        <dbReference type="EMBL" id="CDR34927.1"/>
    </source>
</evidence>
<comment type="caution">
    <text evidence="2">The sequence shown here is derived from an EMBL/GenBank/DDBJ whole genome shotgun (WGS) entry which is preliminary data.</text>
</comment>
<dbReference type="GO" id="GO:0032259">
    <property type="term" value="P:methylation"/>
    <property type="evidence" value="ECO:0007669"/>
    <property type="project" value="UniProtKB-KW"/>
</dbReference>
<dbReference type="PANTHER" id="PTHR43861:SF1">
    <property type="entry name" value="TRANS-ACONITATE 2-METHYLTRANSFERASE"/>
    <property type="match status" value="1"/>
</dbReference>
<dbReference type="eggNOG" id="COG4106">
    <property type="taxonomic scope" value="Bacteria"/>
</dbReference>
<dbReference type="OrthoDB" id="7365827at2"/>
<dbReference type="Gene3D" id="3.40.50.150">
    <property type="entry name" value="Vaccinia Virus protein VP39"/>
    <property type="match status" value="1"/>
</dbReference>
<protein>
    <submittedName>
        <fullName evidence="2">Methyltransferase</fullName>
        <ecNumber evidence="2">2.1.1.-</ecNumber>
    </submittedName>
</protein>
<dbReference type="AlphaFoldDB" id="A0A090D096"/>
<evidence type="ECO:0000313" key="3">
    <source>
        <dbReference type="Proteomes" id="UP000031552"/>
    </source>
</evidence>
<keyword evidence="2" id="KW-0489">Methyltransferase</keyword>
<keyword evidence="3" id="KW-1185">Reference proteome</keyword>
<dbReference type="Proteomes" id="UP000031552">
    <property type="component" value="Unassembled WGS sequence"/>
</dbReference>
<keyword evidence="2" id="KW-0808">Transferase</keyword>
<dbReference type="PANTHER" id="PTHR43861">
    <property type="entry name" value="TRANS-ACONITATE 2-METHYLTRANSFERASE-RELATED"/>
    <property type="match status" value="1"/>
</dbReference>
<dbReference type="GO" id="GO:0008168">
    <property type="term" value="F:methyltransferase activity"/>
    <property type="evidence" value="ECO:0007669"/>
    <property type="project" value="UniProtKB-KW"/>
</dbReference>
<reference evidence="2" key="1">
    <citation type="submission" date="2013-12" db="EMBL/GenBank/DDBJ databases">
        <authorList>
            <person name="Linke B."/>
        </authorList>
    </citation>
    <scope>NUCLEOTIDE SEQUENCE [LARGE SCALE GENOMIC DNA]</scope>
    <source>
        <strain evidence="2">CRIB-18</strain>
    </source>
</reference>
<gene>
    <name evidence="2" type="ORF">CSEC_2121</name>
</gene>
<dbReference type="CDD" id="cd02440">
    <property type="entry name" value="AdoMet_MTases"/>
    <property type="match status" value="1"/>
</dbReference>
<reference evidence="2" key="2">
    <citation type="submission" date="2014-09" db="EMBL/GenBank/DDBJ databases">
        <title>Criblamydia sequanensis harbors a mega-plasmid encoding arsenite resistance.</title>
        <authorList>
            <person name="Bertelli C."/>
            <person name="Goesmann A."/>
            <person name="Greub G."/>
        </authorList>
    </citation>
    <scope>NUCLEOTIDE SEQUENCE [LARGE SCALE GENOMIC DNA]</scope>
    <source>
        <strain evidence="2">CRIB-18</strain>
    </source>
</reference>